<reference evidence="2" key="1">
    <citation type="submission" date="2022-11" db="UniProtKB">
        <authorList>
            <consortium name="WormBaseParasite"/>
        </authorList>
    </citation>
    <scope>IDENTIFICATION</scope>
</reference>
<protein>
    <submittedName>
        <fullName evidence="2">Uncharacterized protein</fullName>
    </submittedName>
</protein>
<organism evidence="1 2">
    <name type="scientific">Panagrolaimus sp. JU765</name>
    <dbReference type="NCBI Taxonomy" id="591449"/>
    <lineage>
        <taxon>Eukaryota</taxon>
        <taxon>Metazoa</taxon>
        <taxon>Ecdysozoa</taxon>
        <taxon>Nematoda</taxon>
        <taxon>Chromadorea</taxon>
        <taxon>Rhabditida</taxon>
        <taxon>Tylenchina</taxon>
        <taxon>Panagrolaimomorpha</taxon>
        <taxon>Panagrolaimoidea</taxon>
        <taxon>Panagrolaimidae</taxon>
        <taxon>Panagrolaimus</taxon>
    </lineage>
</organism>
<dbReference type="WBParaSite" id="JU765_v2.g14478.t1">
    <property type="protein sequence ID" value="JU765_v2.g14478.t1"/>
    <property type="gene ID" value="JU765_v2.g14478"/>
</dbReference>
<name>A0AC34QAD3_9BILA</name>
<sequence length="177" mass="19947">MDIPSKHTLIYKDCDEPWCFSFISSPKQKGAATTVLKGCESRSLLKHRQTKMMDQEYSNNTDWMWSEAFFNAPRCSEIIAVGTEALAKDGGVVSDGVERVCLDISFEQKNVGTKGKICCCRGQDHCNEDIKWSDLAIQMADVEEYRRRKNLSSKASATGNIFNPIFAAIFVCAFFKF</sequence>
<dbReference type="Proteomes" id="UP000887576">
    <property type="component" value="Unplaced"/>
</dbReference>
<proteinExistence type="predicted"/>
<evidence type="ECO:0000313" key="1">
    <source>
        <dbReference type="Proteomes" id="UP000887576"/>
    </source>
</evidence>
<evidence type="ECO:0000313" key="2">
    <source>
        <dbReference type="WBParaSite" id="JU765_v2.g14478.t1"/>
    </source>
</evidence>
<accession>A0AC34QAD3</accession>